<evidence type="ECO:0000313" key="14">
    <source>
        <dbReference type="Proteomes" id="UP000238164"/>
    </source>
</evidence>
<keyword evidence="9 10" id="KW-0739">Sodium transport</keyword>
<dbReference type="Pfam" id="PF00999">
    <property type="entry name" value="Na_H_Exchanger"/>
    <property type="match status" value="1"/>
</dbReference>
<keyword evidence="2 10" id="KW-0813">Transport</keyword>
<dbReference type="InterPro" id="IPR004705">
    <property type="entry name" value="Cation/H_exchanger_CPA1_bac"/>
</dbReference>
<dbReference type="NCBIfam" id="TIGR00831">
    <property type="entry name" value="a_cpa1"/>
    <property type="match status" value="1"/>
</dbReference>
<keyword evidence="6 10" id="KW-0915">Sodium</keyword>
<dbReference type="Proteomes" id="UP000238164">
    <property type="component" value="Chromosome 1"/>
</dbReference>
<evidence type="ECO:0000256" key="5">
    <source>
        <dbReference type="ARBA" id="ARBA00022989"/>
    </source>
</evidence>
<evidence type="ECO:0000313" key="13">
    <source>
        <dbReference type="EMBL" id="SPD86993.1"/>
    </source>
</evidence>
<dbReference type="KEGG" id="mgg:MPLG2_1963"/>
<feature type="transmembrane region" description="Helical" evidence="10">
    <location>
        <begin position="261"/>
        <end position="281"/>
    </location>
</feature>
<keyword evidence="14" id="KW-1185">Reference proteome</keyword>
<dbReference type="SUPFAM" id="SSF57850">
    <property type="entry name" value="RING/U-box"/>
    <property type="match status" value="1"/>
</dbReference>
<proteinExistence type="inferred from homology"/>
<feature type="region of interest" description="Disordered" evidence="11">
    <location>
        <begin position="509"/>
        <end position="532"/>
    </location>
</feature>
<feature type="transmembrane region" description="Helical" evidence="10">
    <location>
        <begin position="112"/>
        <end position="133"/>
    </location>
</feature>
<protein>
    <recommendedName>
        <fullName evidence="12">UBP-type domain-containing protein</fullName>
    </recommendedName>
</protein>
<gene>
    <name evidence="13" type="ORF">MPLG2_1963</name>
</gene>
<evidence type="ECO:0000256" key="6">
    <source>
        <dbReference type="ARBA" id="ARBA00023053"/>
    </source>
</evidence>
<organism evidence="13 14">
    <name type="scientific">Micropruina glycogenica</name>
    <dbReference type="NCBI Taxonomy" id="75385"/>
    <lineage>
        <taxon>Bacteria</taxon>
        <taxon>Bacillati</taxon>
        <taxon>Actinomycetota</taxon>
        <taxon>Actinomycetes</taxon>
        <taxon>Propionibacteriales</taxon>
        <taxon>Nocardioidaceae</taxon>
        <taxon>Micropruina</taxon>
    </lineage>
</organism>
<evidence type="ECO:0000256" key="2">
    <source>
        <dbReference type="ARBA" id="ARBA00022448"/>
    </source>
</evidence>
<reference evidence="13 14" key="1">
    <citation type="submission" date="2018-02" db="EMBL/GenBank/DDBJ databases">
        <authorList>
            <person name="Cohen D.B."/>
            <person name="Kent A.D."/>
        </authorList>
    </citation>
    <scope>NUCLEOTIDE SEQUENCE [LARGE SCALE GENOMIC DNA]</scope>
    <source>
        <strain evidence="13">1</strain>
    </source>
</reference>
<evidence type="ECO:0000256" key="1">
    <source>
        <dbReference type="ARBA" id="ARBA00004651"/>
    </source>
</evidence>
<evidence type="ECO:0000256" key="10">
    <source>
        <dbReference type="RuleBase" id="RU366002"/>
    </source>
</evidence>
<dbReference type="Pfam" id="PF02148">
    <property type="entry name" value="zf-UBP"/>
    <property type="match status" value="1"/>
</dbReference>
<evidence type="ECO:0000256" key="7">
    <source>
        <dbReference type="ARBA" id="ARBA00023065"/>
    </source>
</evidence>
<dbReference type="GO" id="GO:0008270">
    <property type="term" value="F:zinc ion binding"/>
    <property type="evidence" value="ECO:0007669"/>
    <property type="project" value="InterPro"/>
</dbReference>
<evidence type="ECO:0000256" key="4">
    <source>
        <dbReference type="ARBA" id="ARBA00022692"/>
    </source>
</evidence>
<dbReference type="PANTHER" id="PTHR10110">
    <property type="entry name" value="SODIUM/HYDROGEN EXCHANGER"/>
    <property type="match status" value="1"/>
</dbReference>
<dbReference type="InterPro" id="IPR006153">
    <property type="entry name" value="Cation/H_exchanger_TM"/>
</dbReference>
<dbReference type="EMBL" id="LT985188">
    <property type="protein sequence ID" value="SPD86993.1"/>
    <property type="molecule type" value="Genomic_DNA"/>
</dbReference>
<dbReference type="RefSeq" id="WP_105185824.1">
    <property type="nucleotide sequence ID" value="NZ_BAAAGO010000032.1"/>
</dbReference>
<dbReference type="GO" id="GO:0015386">
    <property type="term" value="F:potassium:proton antiporter activity"/>
    <property type="evidence" value="ECO:0007669"/>
    <property type="project" value="TreeGrafter"/>
</dbReference>
<dbReference type="InterPro" id="IPR013083">
    <property type="entry name" value="Znf_RING/FYVE/PHD"/>
</dbReference>
<evidence type="ECO:0000259" key="12">
    <source>
        <dbReference type="PROSITE" id="PS50271"/>
    </source>
</evidence>
<comment type="function">
    <text evidence="10">Na(+)/H(+) antiporter that extrudes sodium in exchange for external protons.</text>
</comment>
<dbReference type="InterPro" id="IPR018422">
    <property type="entry name" value="Cation/H_exchanger_CPA1"/>
</dbReference>
<dbReference type="GO" id="GO:0051453">
    <property type="term" value="P:regulation of intracellular pH"/>
    <property type="evidence" value="ECO:0007669"/>
    <property type="project" value="TreeGrafter"/>
</dbReference>
<dbReference type="PANTHER" id="PTHR10110:SF86">
    <property type="entry name" value="SODIUM_HYDROGEN EXCHANGER 7"/>
    <property type="match status" value="1"/>
</dbReference>
<keyword evidence="7 10" id="KW-0406">Ion transport</keyword>
<keyword evidence="4 10" id="KW-0812">Transmembrane</keyword>
<keyword evidence="10" id="KW-0050">Antiport</keyword>
<comment type="caution">
    <text evidence="10">Lacks conserved residue(s) required for the propagation of feature annotation.</text>
</comment>
<keyword evidence="5 10" id="KW-1133">Transmembrane helix</keyword>
<evidence type="ECO:0000256" key="9">
    <source>
        <dbReference type="ARBA" id="ARBA00023201"/>
    </source>
</evidence>
<feature type="transmembrane region" description="Helical" evidence="10">
    <location>
        <begin position="54"/>
        <end position="73"/>
    </location>
</feature>
<dbReference type="PROSITE" id="PS50271">
    <property type="entry name" value="ZF_UBP"/>
    <property type="match status" value="1"/>
</dbReference>
<feature type="transmembrane region" description="Helical" evidence="10">
    <location>
        <begin position="301"/>
        <end position="326"/>
    </location>
</feature>
<feature type="domain" description="UBP-type" evidence="12">
    <location>
        <begin position="530"/>
        <end position="619"/>
    </location>
</feature>
<dbReference type="Gene3D" id="3.30.40.10">
    <property type="entry name" value="Zinc/RING finger domain, C3HC4 (zinc finger)"/>
    <property type="match status" value="1"/>
</dbReference>
<accession>A0A2N9JHC5</accession>
<dbReference type="InterPro" id="IPR001607">
    <property type="entry name" value="Znf_UBP"/>
</dbReference>
<comment type="subcellular location">
    <subcellularLocation>
        <location evidence="1 10">Cell membrane</location>
        <topology evidence="1 10">Multi-pass membrane protein</topology>
    </subcellularLocation>
</comment>
<keyword evidence="8 10" id="KW-0472">Membrane</keyword>
<comment type="similarity">
    <text evidence="10">Belongs to the monovalent cation:proton antiporter 1 (CPA1) transporter (TC 2.A.36) family.</text>
</comment>
<feature type="transmembrane region" description="Helical" evidence="10">
    <location>
        <begin position="366"/>
        <end position="390"/>
    </location>
</feature>
<dbReference type="OrthoDB" id="57886at2"/>
<name>A0A2N9JHC5_9ACTN</name>
<feature type="compositionally biased region" description="Basic and acidic residues" evidence="11">
    <location>
        <begin position="509"/>
        <end position="528"/>
    </location>
</feature>
<feature type="transmembrane region" description="Helical" evidence="10">
    <location>
        <begin position="338"/>
        <end position="360"/>
    </location>
</feature>
<dbReference type="GO" id="GO:0005886">
    <property type="term" value="C:plasma membrane"/>
    <property type="evidence" value="ECO:0007669"/>
    <property type="project" value="UniProtKB-SubCell"/>
</dbReference>
<feature type="transmembrane region" description="Helical" evidence="10">
    <location>
        <begin position="85"/>
        <end position="106"/>
    </location>
</feature>
<evidence type="ECO:0000256" key="3">
    <source>
        <dbReference type="ARBA" id="ARBA00022475"/>
    </source>
</evidence>
<keyword evidence="3 10" id="KW-1003">Cell membrane</keyword>
<dbReference type="GO" id="GO:0098719">
    <property type="term" value="P:sodium ion import across plasma membrane"/>
    <property type="evidence" value="ECO:0007669"/>
    <property type="project" value="TreeGrafter"/>
</dbReference>
<feature type="transmembrane region" description="Helical" evidence="10">
    <location>
        <begin position="180"/>
        <end position="202"/>
    </location>
</feature>
<sequence length="619" mass="67018">MEVLLLVVGCVSTVLLVTALCRRLPIPAPLLLLLVGAVVSYEPWFPLPELTAEMALFGFLPPLLYAAAVNTSLVDFRANLKAIGWLSIGFVLFCAVGVALVIMGLLPVPFAAAFAVGAIVAPPDAVAAVAVARSAGLPRRVVTILEGESLLNDATALVSLRTAVAALGAAVTFWEVGQDFLLAVIVGPLAGFVVAKLSIWLFRVITEPVMSTTLTFLIPFAAYALAETFHASGVLAVVVAGLMVGHVTPTMHSATARVSTWLNWTTIQYVLENTVFLLIGLHTHEVLAAASEYPVSNLTIVLASLAVLVSVIGLRIVYVMVVRPFLSPRLHPLSWQEGLIISWAGMRGVVTLAAALTLPAETPLRPVLLLIALVTVAGTLLIHGLTLPWLTRRLGVRGPDPREDALQEAMVTQRSINAGMDALKNAAEPGDQELVKRLKATAKQRIDLAWERLGQDDRNETRGRAYRRLRLAGIAGEREKLLEIRDRGFADHEVLSSLLSELDVEEATLENRENREREVREAPARPDGDAPCVHLGQVPAEVDFEAHGECEDCVRLGLEPVELRMCLDCGHIACCDSSVGKHATQHFRTTGHPVMRSIEPGEHWRWCYVDQLHDEGLSD</sequence>
<evidence type="ECO:0000256" key="8">
    <source>
        <dbReference type="ARBA" id="ARBA00023136"/>
    </source>
</evidence>
<dbReference type="AlphaFoldDB" id="A0A2N9JHC5"/>
<evidence type="ECO:0000256" key="11">
    <source>
        <dbReference type="SAM" id="MobiDB-lite"/>
    </source>
</evidence>
<dbReference type="Gene3D" id="6.10.140.1330">
    <property type="match status" value="1"/>
</dbReference>
<dbReference type="GO" id="GO:0015385">
    <property type="term" value="F:sodium:proton antiporter activity"/>
    <property type="evidence" value="ECO:0007669"/>
    <property type="project" value="InterPro"/>
</dbReference>